<dbReference type="Proteomes" id="UP001595823">
    <property type="component" value="Unassembled WGS sequence"/>
</dbReference>
<dbReference type="PROSITE" id="PS51257">
    <property type="entry name" value="PROKAR_LIPOPROTEIN"/>
    <property type="match status" value="1"/>
</dbReference>
<evidence type="ECO:0000256" key="2">
    <source>
        <dbReference type="SAM" id="SignalP"/>
    </source>
</evidence>
<evidence type="ECO:0008006" key="5">
    <source>
        <dbReference type="Google" id="ProtNLM"/>
    </source>
</evidence>
<sequence>MTRLRTAVSVLLLGLLAACADTSPSQSGAQEEEDDRRHSRQREDPAASACRYLLDEKMLNLGADSWVGRRETLDQWSQTMADLADFASGSEAESVAPAAGAVVDFVRAGEGTVDAFELHRLSHGLWTACQRDGFVPADVVALPFPSDVELTAYSEGLNRVEGEGITPDAWLVIGLDVCQRIVDEHNSSGEVPTVAWVLDQVDDVGRDHGIASLDAASAAGGAMGSLCSDYGVILEGDSGGMTASSPR</sequence>
<evidence type="ECO:0000313" key="3">
    <source>
        <dbReference type="EMBL" id="MFC4334195.1"/>
    </source>
</evidence>
<name>A0ABV8TUC8_9ACTN</name>
<comment type="caution">
    <text evidence="3">The sequence shown here is derived from an EMBL/GenBank/DDBJ whole genome shotgun (WGS) entry which is preliminary data.</text>
</comment>
<dbReference type="EMBL" id="JBHSDK010000003">
    <property type="protein sequence ID" value="MFC4334195.1"/>
    <property type="molecule type" value="Genomic_DNA"/>
</dbReference>
<feature type="compositionally biased region" description="Basic and acidic residues" evidence="1">
    <location>
        <begin position="35"/>
        <end position="44"/>
    </location>
</feature>
<protein>
    <recommendedName>
        <fullName evidence="5">Lipoprotein</fullName>
    </recommendedName>
</protein>
<reference evidence="4" key="1">
    <citation type="journal article" date="2019" name="Int. J. Syst. Evol. Microbiol.">
        <title>The Global Catalogue of Microorganisms (GCM) 10K type strain sequencing project: providing services to taxonomists for standard genome sequencing and annotation.</title>
        <authorList>
            <consortium name="The Broad Institute Genomics Platform"/>
            <consortium name="The Broad Institute Genome Sequencing Center for Infectious Disease"/>
            <person name="Wu L."/>
            <person name="Ma J."/>
        </authorList>
    </citation>
    <scope>NUCLEOTIDE SEQUENCE [LARGE SCALE GENOMIC DNA]</scope>
    <source>
        <strain evidence="4">IBRC-M 10908</strain>
    </source>
</reference>
<feature type="chain" id="PRO_5046831374" description="Lipoprotein" evidence="2">
    <location>
        <begin position="21"/>
        <end position="247"/>
    </location>
</feature>
<evidence type="ECO:0000256" key="1">
    <source>
        <dbReference type="SAM" id="MobiDB-lite"/>
    </source>
</evidence>
<feature type="region of interest" description="Disordered" evidence="1">
    <location>
        <begin position="22"/>
        <end position="44"/>
    </location>
</feature>
<keyword evidence="2" id="KW-0732">Signal</keyword>
<accession>A0ABV8TUC8</accession>
<gene>
    <name evidence="3" type="ORF">ACFPET_03185</name>
</gene>
<dbReference type="RefSeq" id="WP_380617931.1">
    <property type="nucleotide sequence ID" value="NZ_JBHSDK010000003.1"/>
</dbReference>
<evidence type="ECO:0000313" key="4">
    <source>
        <dbReference type="Proteomes" id="UP001595823"/>
    </source>
</evidence>
<keyword evidence="4" id="KW-1185">Reference proteome</keyword>
<organism evidence="3 4">
    <name type="scientific">Salininema proteolyticum</name>
    <dbReference type="NCBI Taxonomy" id="1607685"/>
    <lineage>
        <taxon>Bacteria</taxon>
        <taxon>Bacillati</taxon>
        <taxon>Actinomycetota</taxon>
        <taxon>Actinomycetes</taxon>
        <taxon>Glycomycetales</taxon>
        <taxon>Glycomycetaceae</taxon>
        <taxon>Salininema</taxon>
    </lineage>
</organism>
<feature type="signal peptide" evidence="2">
    <location>
        <begin position="1"/>
        <end position="20"/>
    </location>
</feature>
<proteinExistence type="predicted"/>